<proteinExistence type="predicted"/>
<keyword evidence="2" id="KW-1185">Reference proteome</keyword>
<dbReference type="AlphaFoldDB" id="A0A9N7YDS8"/>
<name>A0A9N7YDS8_PLEPL</name>
<evidence type="ECO:0000313" key="1">
    <source>
        <dbReference type="EMBL" id="CAB1422642.1"/>
    </source>
</evidence>
<comment type="caution">
    <text evidence="1">The sequence shown here is derived from an EMBL/GenBank/DDBJ whole genome shotgun (WGS) entry which is preliminary data.</text>
</comment>
<dbReference type="EMBL" id="CADEAL010000599">
    <property type="protein sequence ID" value="CAB1422642.1"/>
    <property type="molecule type" value="Genomic_DNA"/>
</dbReference>
<organism evidence="1 2">
    <name type="scientific">Pleuronectes platessa</name>
    <name type="common">European plaice</name>
    <dbReference type="NCBI Taxonomy" id="8262"/>
    <lineage>
        <taxon>Eukaryota</taxon>
        <taxon>Metazoa</taxon>
        <taxon>Chordata</taxon>
        <taxon>Craniata</taxon>
        <taxon>Vertebrata</taxon>
        <taxon>Euteleostomi</taxon>
        <taxon>Actinopterygii</taxon>
        <taxon>Neopterygii</taxon>
        <taxon>Teleostei</taxon>
        <taxon>Neoteleostei</taxon>
        <taxon>Acanthomorphata</taxon>
        <taxon>Carangaria</taxon>
        <taxon>Pleuronectiformes</taxon>
        <taxon>Pleuronectoidei</taxon>
        <taxon>Pleuronectidae</taxon>
        <taxon>Pleuronectes</taxon>
    </lineage>
</organism>
<sequence>MTERMFTRHVGLSSAVWGNKPVPTCWSRPEAQLPVNALNLLRESPHKEKRISSPVVPHLGTRRLHRCSGPELHTCVSSDSLEASLSQLMISRQLRVHTSDLLRCERLCNVSPCERGKRPDGVLAQFSSAQQSEDEDEDKQFKLCVPDAVRESQETRSLRCLLVSSTEINQLSLKLRNLFLRQLDGHDLRVFTVNNMSEKLPAA</sequence>
<accession>A0A9N7YDS8</accession>
<dbReference type="Proteomes" id="UP001153269">
    <property type="component" value="Unassembled WGS sequence"/>
</dbReference>
<reference evidence="1" key="1">
    <citation type="submission" date="2020-03" db="EMBL/GenBank/DDBJ databases">
        <authorList>
            <person name="Weist P."/>
        </authorList>
    </citation>
    <scope>NUCLEOTIDE SEQUENCE</scope>
</reference>
<protein>
    <submittedName>
        <fullName evidence="1">Uncharacterized protein</fullName>
    </submittedName>
</protein>
<gene>
    <name evidence="1" type="ORF">PLEPLA_LOCUS10559</name>
</gene>
<evidence type="ECO:0000313" key="2">
    <source>
        <dbReference type="Proteomes" id="UP001153269"/>
    </source>
</evidence>